<dbReference type="Proteomes" id="UP000677515">
    <property type="component" value="Chromosome"/>
</dbReference>
<dbReference type="Pfam" id="PF11158">
    <property type="entry name" value="DUF2938"/>
    <property type="match status" value="1"/>
</dbReference>
<keyword evidence="1" id="KW-0472">Membrane</keyword>
<keyword evidence="1" id="KW-1133">Transmembrane helix</keyword>
<dbReference type="EMBL" id="AP024329">
    <property type="protein sequence ID" value="BCQ33755.1"/>
    <property type="molecule type" value="Genomic_DNA"/>
</dbReference>
<name>A0ABM7MX35_ERWRD</name>
<evidence type="ECO:0000313" key="2">
    <source>
        <dbReference type="EMBL" id="BCQ33755.1"/>
    </source>
</evidence>
<keyword evidence="1" id="KW-0812">Transmembrane</keyword>
<dbReference type="RefSeq" id="WP_244874705.1">
    <property type="nucleotide sequence ID" value="NZ_AP024329.1"/>
</dbReference>
<feature type="transmembrane region" description="Helical" evidence="1">
    <location>
        <begin position="97"/>
        <end position="115"/>
    </location>
</feature>
<evidence type="ECO:0000313" key="3">
    <source>
        <dbReference type="Proteomes" id="UP000677515"/>
    </source>
</evidence>
<accession>A0ABM7MX35</accession>
<feature type="transmembrane region" description="Helical" evidence="1">
    <location>
        <begin position="136"/>
        <end position="156"/>
    </location>
</feature>
<evidence type="ECO:0000256" key="1">
    <source>
        <dbReference type="SAM" id="Phobius"/>
    </source>
</evidence>
<gene>
    <name evidence="2" type="ORF">ERHA53_10980</name>
</gene>
<evidence type="ECO:0008006" key="4">
    <source>
        <dbReference type="Google" id="ProtNLM"/>
    </source>
</evidence>
<keyword evidence="3" id="KW-1185">Reference proteome</keyword>
<organism evidence="2 3">
    <name type="scientific">Erwinia rhapontici</name>
    <name type="common">Pectobacterium rhapontici</name>
    <dbReference type="NCBI Taxonomy" id="55212"/>
    <lineage>
        <taxon>Bacteria</taxon>
        <taxon>Pseudomonadati</taxon>
        <taxon>Pseudomonadota</taxon>
        <taxon>Gammaproteobacteria</taxon>
        <taxon>Enterobacterales</taxon>
        <taxon>Erwiniaceae</taxon>
        <taxon>Erwinia</taxon>
    </lineage>
</organism>
<protein>
    <recommendedName>
        <fullName evidence="4">DUF2938 family protein</fullName>
    </recommendedName>
</protein>
<feature type="transmembrane region" description="Helical" evidence="1">
    <location>
        <begin position="71"/>
        <end position="91"/>
    </location>
</feature>
<reference evidence="2 3" key="1">
    <citation type="submission" date="2021-01" db="EMBL/GenBank/DDBJ databases">
        <title>Complete genome sequence of Erwinia rhapontici MAFF 311153.</title>
        <authorList>
            <person name="Morohoshi T."/>
            <person name="Someya N."/>
        </authorList>
    </citation>
    <scope>NUCLEOTIDE SEQUENCE [LARGE SCALE GENOMIC DNA]</scope>
    <source>
        <strain evidence="2 3">MAFF 311153</strain>
    </source>
</reference>
<proteinExistence type="predicted"/>
<dbReference type="InterPro" id="IPR021329">
    <property type="entry name" value="DUF2938"/>
</dbReference>
<sequence>MLAGQAVLLGTGATLVMDLWALLQKQLFKIPSLDYRLVGRWLGHMRHGTFSHCTILQATPVRGEVAVGWGAHYLTGIMFSVLLIVLVGPQWLSAPTFLPALLMGIVSVVAPYCLMQPAFGFGFAAANTPAPWTVRWRSLVAHTSFGIGIWLTALLMSQS</sequence>
<feature type="transmembrane region" description="Helical" evidence="1">
    <location>
        <begin position="6"/>
        <end position="23"/>
    </location>
</feature>